<comment type="similarity">
    <text evidence="2 5">Belongs to the ORC2 family.</text>
</comment>
<evidence type="ECO:0000259" key="6">
    <source>
        <dbReference type="Pfam" id="PF04084"/>
    </source>
</evidence>
<dbReference type="PANTHER" id="PTHR14052:SF0">
    <property type="entry name" value="ORIGIN RECOGNITION COMPLEX SUBUNIT 2"/>
    <property type="match status" value="1"/>
</dbReference>
<evidence type="ECO:0000259" key="7">
    <source>
        <dbReference type="Pfam" id="PF24882"/>
    </source>
</evidence>
<keyword evidence="3 5" id="KW-0235">DNA replication</keyword>
<feature type="non-terminal residue" evidence="8">
    <location>
        <position position="1"/>
    </location>
</feature>
<proteinExistence type="inferred from homology"/>
<keyword evidence="9" id="KW-1185">Reference proteome</keyword>
<comment type="function">
    <text evidence="5">Component of the origin recognition complex (ORC) that binds origins of replication. DNA-binding is ATP-dependent. ORC is required to assemble the pre-replication complex necessary to initiate DNA replication.</text>
</comment>
<dbReference type="OrthoDB" id="346673at2759"/>
<dbReference type="InterPro" id="IPR056772">
    <property type="entry name" value="RecA-like_ORC2"/>
</dbReference>
<gene>
    <name evidence="8" type="ORF">CANARDRAFT_191208</name>
</gene>
<evidence type="ECO:0000313" key="8">
    <source>
        <dbReference type="EMBL" id="ODV82708.1"/>
    </source>
</evidence>
<keyword evidence="4 5" id="KW-0539">Nucleus</keyword>
<evidence type="ECO:0000313" key="9">
    <source>
        <dbReference type="Proteomes" id="UP000094801"/>
    </source>
</evidence>
<evidence type="ECO:0000256" key="1">
    <source>
        <dbReference type="ARBA" id="ARBA00004123"/>
    </source>
</evidence>
<dbReference type="STRING" id="983967.A0A1E4ST73"/>
<dbReference type="PANTHER" id="PTHR14052">
    <property type="entry name" value="ORIGIN RECOGNITION COMPLEX SUBUNIT 2"/>
    <property type="match status" value="1"/>
</dbReference>
<dbReference type="GO" id="GO:0005664">
    <property type="term" value="C:nuclear origin of replication recognition complex"/>
    <property type="evidence" value="ECO:0007669"/>
    <property type="project" value="UniProtKB-UniRule"/>
</dbReference>
<dbReference type="Pfam" id="PF24882">
    <property type="entry name" value="WHD_ORC2"/>
    <property type="match status" value="1"/>
</dbReference>
<dbReference type="EMBL" id="KV453876">
    <property type="protein sequence ID" value="ODV82708.1"/>
    <property type="molecule type" value="Genomic_DNA"/>
</dbReference>
<feature type="domain" description="Origin recognition complex subunit 2 RecA-like" evidence="6">
    <location>
        <begin position="53"/>
        <end position="219"/>
    </location>
</feature>
<evidence type="ECO:0000256" key="3">
    <source>
        <dbReference type="ARBA" id="ARBA00022705"/>
    </source>
</evidence>
<organism evidence="8 9">
    <name type="scientific">[Candida] arabinofermentans NRRL YB-2248</name>
    <dbReference type="NCBI Taxonomy" id="983967"/>
    <lineage>
        <taxon>Eukaryota</taxon>
        <taxon>Fungi</taxon>
        <taxon>Dikarya</taxon>
        <taxon>Ascomycota</taxon>
        <taxon>Saccharomycotina</taxon>
        <taxon>Pichiomycetes</taxon>
        <taxon>Pichiales</taxon>
        <taxon>Pichiaceae</taxon>
        <taxon>Ogataea</taxon>
        <taxon>Ogataea/Candida clade</taxon>
    </lineage>
</organism>
<dbReference type="GO" id="GO:0003688">
    <property type="term" value="F:DNA replication origin binding"/>
    <property type="evidence" value="ECO:0007669"/>
    <property type="project" value="UniProtKB-UniRule"/>
</dbReference>
<dbReference type="InterPro" id="IPR007220">
    <property type="entry name" value="ORC2"/>
</dbReference>
<name>A0A1E4ST73_9ASCO</name>
<sequence length="362" mass="42266">EKALFYDGHEGFFEQQKLKNKKPSNNTMAMAPELTYDEFHNYNSLLDLICDEQIENLNKFYKLQYTQWLFELQQGFNLAFYGIGSKRLLLLEFIQKFLMKRFDKAKCFVVNGYNPEFHIRNIIEPLWAMFGKKVKTSTQWHESIAALANEFKSKPNKKTIILVNNIDGESLRSDKYQRFMSEISKISQVYFICTMDNLNTPLFWNSSLAANFNFIWHNVSTFKSYSTEISFKDPLNIGKSKAFVGSSGVKHLLSSLTVNARRLFKSLLLQQLDRIDTTLITNEDMERRSLLKGTVKLSLNLKDFYQSCLSGFITSNEMNFRSLLREFIDHKMTVLMRDASGTEILYVPFTIDEIEKLLDEEL</sequence>
<feature type="non-terminal residue" evidence="8">
    <location>
        <position position="362"/>
    </location>
</feature>
<evidence type="ECO:0000256" key="4">
    <source>
        <dbReference type="ARBA" id="ARBA00023242"/>
    </source>
</evidence>
<dbReference type="InterPro" id="IPR056773">
    <property type="entry name" value="WHD_ORC2"/>
</dbReference>
<dbReference type="AlphaFoldDB" id="A0A1E4ST73"/>
<comment type="subcellular location">
    <subcellularLocation>
        <location evidence="1 5">Nucleus</location>
    </subcellularLocation>
</comment>
<accession>A0A1E4ST73</accession>
<evidence type="ECO:0000256" key="2">
    <source>
        <dbReference type="ARBA" id="ARBA00007421"/>
    </source>
</evidence>
<feature type="domain" description="Origin recognition complex subunit 2 winged-helix" evidence="7">
    <location>
        <begin position="295"/>
        <end position="352"/>
    </location>
</feature>
<comment type="subunit">
    <text evidence="5">Component of the origin recognition complex (ORC).</text>
</comment>
<reference evidence="9" key="1">
    <citation type="submission" date="2016-04" db="EMBL/GenBank/DDBJ databases">
        <title>Comparative genomics of biotechnologically important yeasts.</title>
        <authorList>
            <consortium name="DOE Joint Genome Institute"/>
            <person name="Riley R."/>
            <person name="Haridas S."/>
            <person name="Wolfe K.H."/>
            <person name="Lopes M.R."/>
            <person name="Hittinger C.T."/>
            <person name="Goker M."/>
            <person name="Salamov A."/>
            <person name="Wisecaver J."/>
            <person name="Long T.M."/>
            <person name="Aerts A.L."/>
            <person name="Barry K."/>
            <person name="Choi C."/>
            <person name="Clum A."/>
            <person name="Coughlan A.Y."/>
            <person name="Deshpande S."/>
            <person name="Douglass A.P."/>
            <person name="Hanson S.J."/>
            <person name="Klenk H.-P."/>
            <person name="Labutti K."/>
            <person name="Lapidus A."/>
            <person name="Lindquist E."/>
            <person name="Lipzen A."/>
            <person name="Meier-Kolthoff J.P."/>
            <person name="Ohm R.A."/>
            <person name="Otillar R.P."/>
            <person name="Pangilinan J."/>
            <person name="Peng Y."/>
            <person name="Rokas A."/>
            <person name="Rosa C.A."/>
            <person name="Scheuner C."/>
            <person name="Sibirny A.A."/>
            <person name="Slot J.C."/>
            <person name="Stielow J.B."/>
            <person name="Sun H."/>
            <person name="Kurtzman C.P."/>
            <person name="Blackwell M."/>
            <person name="Grigoriev I.V."/>
            <person name="Jeffries T.W."/>
        </authorList>
    </citation>
    <scope>NUCLEOTIDE SEQUENCE [LARGE SCALE GENOMIC DNA]</scope>
    <source>
        <strain evidence="9">NRRL YB-2248</strain>
    </source>
</reference>
<dbReference type="GO" id="GO:0006260">
    <property type="term" value="P:DNA replication"/>
    <property type="evidence" value="ECO:0007669"/>
    <property type="project" value="UniProtKB-UniRule"/>
</dbReference>
<dbReference type="Proteomes" id="UP000094801">
    <property type="component" value="Unassembled WGS sequence"/>
</dbReference>
<dbReference type="Pfam" id="PF04084">
    <property type="entry name" value="RecA-like_ORC2"/>
    <property type="match status" value="1"/>
</dbReference>
<protein>
    <recommendedName>
        <fullName evidence="5">Origin recognition complex subunit 2</fullName>
    </recommendedName>
</protein>
<evidence type="ECO:0000256" key="5">
    <source>
        <dbReference type="RuleBase" id="RU368084"/>
    </source>
</evidence>